<feature type="transmembrane region" description="Helical" evidence="9">
    <location>
        <begin position="390"/>
        <end position="411"/>
    </location>
</feature>
<dbReference type="Proteomes" id="UP001153620">
    <property type="component" value="Chromosome 3"/>
</dbReference>
<keyword evidence="4 9" id="KW-0813">Transport</keyword>
<reference evidence="10" key="2">
    <citation type="submission" date="2022-10" db="EMBL/GenBank/DDBJ databases">
        <authorList>
            <consortium name="ENA_rothamsted_submissions"/>
            <consortium name="culmorum"/>
            <person name="King R."/>
        </authorList>
    </citation>
    <scope>NUCLEOTIDE SEQUENCE</scope>
</reference>
<comment type="catalytic activity">
    <reaction evidence="1 9">
        <text>riboflavin(in) = riboflavin(out)</text>
        <dbReference type="Rhea" id="RHEA:35015"/>
        <dbReference type="ChEBI" id="CHEBI:57986"/>
    </reaction>
</comment>
<feature type="transmembrane region" description="Helical" evidence="9">
    <location>
        <begin position="49"/>
        <end position="71"/>
    </location>
</feature>
<gene>
    <name evidence="10" type="ORF">CHIRRI_LOCUS11070</name>
</gene>
<dbReference type="GO" id="GO:0005886">
    <property type="term" value="C:plasma membrane"/>
    <property type="evidence" value="ECO:0007669"/>
    <property type="project" value="UniProtKB-SubCell"/>
</dbReference>
<evidence type="ECO:0000256" key="1">
    <source>
        <dbReference type="ARBA" id="ARBA00000215"/>
    </source>
</evidence>
<evidence type="ECO:0000256" key="4">
    <source>
        <dbReference type="ARBA" id="ARBA00022448"/>
    </source>
</evidence>
<feature type="transmembrane region" description="Helical" evidence="9">
    <location>
        <begin position="115"/>
        <end position="136"/>
    </location>
</feature>
<evidence type="ECO:0000313" key="11">
    <source>
        <dbReference type="Proteomes" id="UP001153620"/>
    </source>
</evidence>
<dbReference type="GO" id="GO:0032217">
    <property type="term" value="F:riboflavin transmembrane transporter activity"/>
    <property type="evidence" value="ECO:0007669"/>
    <property type="project" value="UniProtKB-UniRule"/>
</dbReference>
<feature type="transmembrane region" description="Helical" evidence="9">
    <location>
        <begin position="295"/>
        <end position="316"/>
    </location>
</feature>
<evidence type="ECO:0000313" key="10">
    <source>
        <dbReference type="EMBL" id="CAG9808228.1"/>
    </source>
</evidence>
<dbReference type="OrthoDB" id="9995836at2759"/>
<keyword evidence="11" id="KW-1185">Reference proteome</keyword>
<evidence type="ECO:0000256" key="6">
    <source>
        <dbReference type="ARBA" id="ARBA00022692"/>
    </source>
</evidence>
<evidence type="ECO:0000256" key="7">
    <source>
        <dbReference type="ARBA" id="ARBA00022989"/>
    </source>
</evidence>
<sequence>MVLSTLERVFGNRNALVDVLAVFFGIGSWIGINALWVQLPLLVNVLPEFWYLASYLVIIIQIANIGPLAYTLIQKYCPIPDNIIIYFLLTIGVVSGGFIPFFYDVTVYFLSSDRSLLFFIFTFCFALVGCTSSVLFMPYFGRFRGIYLITYLIGEGLSGLVPSILGLIQGVGGNAQCEVIGDDIVPYFPPPRFSTQTFFIIIFSLLVASLLAFILLDRLKSVRDEYANVKILNGNNYQYDESSMTSDPTLNETVNLSTINYRGLLVYIGLLCMFVNAIVPSIMPFSTLPYGNVTYHLAITLSLMANPIACFIAMFVKKNSVNHIFIVSIIFLPFLSYAITTAVLSPAPPLTENTFGEFLVITSWTLVIGLASYIRLKITTMFRLKGGKSLVWIGVSTQIGSFVGSVVSFLLTNYTGIFVSFQPC</sequence>
<evidence type="ECO:0000256" key="9">
    <source>
        <dbReference type="RuleBase" id="RU368035"/>
    </source>
</evidence>
<evidence type="ECO:0000256" key="5">
    <source>
        <dbReference type="ARBA" id="ARBA00022475"/>
    </source>
</evidence>
<keyword evidence="6 9" id="KW-0812">Transmembrane</keyword>
<feature type="transmembrane region" description="Helical" evidence="9">
    <location>
        <begin position="323"/>
        <end position="346"/>
    </location>
</feature>
<evidence type="ECO:0000256" key="8">
    <source>
        <dbReference type="ARBA" id="ARBA00023136"/>
    </source>
</evidence>
<feature type="transmembrane region" description="Helical" evidence="9">
    <location>
        <begin position="148"/>
        <end position="168"/>
    </location>
</feature>
<name>A0A9N9WXY3_9DIPT</name>
<dbReference type="PANTHER" id="PTHR12929">
    <property type="entry name" value="SOLUTE CARRIER FAMILY 52"/>
    <property type="match status" value="1"/>
</dbReference>
<evidence type="ECO:0000256" key="2">
    <source>
        <dbReference type="ARBA" id="ARBA00004651"/>
    </source>
</evidence>
<organism evidence="10 11">
    <name type="scientific">Chironomus riparius</name>
    <dbReference type="NCBI Taxonomy" id="315576"/>
    <lineage>
        <taxon>Eukaryota</taxon>
        <taxon>Metazoa</taxon>
        <taxon>Ecdysozoa</taxon>
        <taxon>Arthropoda</taxon>
        <taxon>Hexapoda</taxon>
        <taxon>Insecta</taxon>
        <taxon>Pterygota</taxon>
        <taxon>Neoptera</taxon>
        <taxon>Endopterygota</taxon>
        <taxon>Diptera</taxon>
        <taxon>Nematocera</taxon>
        <taxon>Chironomoidea</taxon>
        <taxon>Chironomidae</taxon>
        <taxon>Chironominae</taxon>
        <taxon>Chironomus</taxon>
    </lineage>
</organism>
<evidence type="ECO:0000256" key="3">
    <source>
        <dbReference type="ARBA" id="ARBA00006366"/>
    </source>
</evidence>
<comment type="subcellular location">
    <subcellularLocation>
        <location evidence="2 9">Cell membrane</location>
        <topology evidence="2 9">Multi-pass membrane protein</topology>
    </subcellularLocation>
</comment>
<dbReference type="InterPro" id="IPR009357">
    <property type="entry name" value="Riboflavin_transptr"/>
</dbReference>
<reference evidence="10" key="1">
    <citation type="submission" date="2022-01" db="EMBL/GenBank/DDBJ databases">
        <authorList>
            <person name="King R."/>
        </authorList>
    </citation>
    <scope>NUCLEOTIDE SEQUENCE</scope>
</reference>
<keyword evidence="7 9" id="KW-1133">Transmembrane helix</keyword>
<proteinExistence type="inferred from homology"/>
<comment type="function">
    <text evidence="9">Plasma membrane transporter mediating the uptake by cells of the water soluble vitamin B2/riboflavin that plays a key role in biochemical oxidation-reduction reactions of the carbohydrate, lipid, and amino acid metabolism.</text>
</comment>
<dbReference type="EMBL" id="OU895879">
    <property type="protein sequence ID" value="CAG9808228.1"/>
    <property type="molecule type" value="Genomic_DNA"/>
</dbReference>
<accession>A0A9N9WXY3</accession>
<feature type="transmembrane region" description="Helical" evidence="9">
    <location>
        <begin position="358"/>
        <end position="378"/>
    </location>
</feature>
<dbReference type="PANTHER" id="PTHR12929:SF10">
    <property type="entry name" value="RIBOFLAVIN TRANSPORTER"/>
    <property type="match status" value="1"/>
</dbReference>
<comment type="similarity">
    <text evidence="3 9">Belongs to the riboflavin transporter family.</text>
</comment>
<feature type="transmembrane region" description="Helical" evidence="9">
    <location>
        <begin position="197"/>
        <end position="216"/>
    </location>
</feature>
<feature type="transmembrane region" description="Helical" evidence="9">
    <location>
        <begin position="15"/>
        <end position="37"/>
    </location>
</feature>
<dbReference type="AlphaFoldDB" id="A0A9N9WXY3"/>
<dbReference type="Pfam" id="PF06237">
    <property type="entry name" value="SLC52_ribofla_tr"/>
    <property type="match status" value="1"/>
</dbReference>
<keyword evidence="8 9" id="KW-0472">Membrane</keyword>
<feature type="transmembrane region" description="Helical" evidence="9">
    <location>
        <begin position="83"/>
        <end position="103"/>
    </location>
</feature>
<keyword evidence="5 9" id="KW-1003">Cell membrane</keyword>
<feature type="transmembrane region" description="Helical" evidence="9">
    <location>
        <begin position="264"/>
        <end position="283"/>
    </location>
</feature>
<protein>
    <recommendedName>
        <fullName evidence="9">Riboflavin transporter</fullName>
    </recommendedName>
</protein>